<gene>
    <name evidence="5" type="ORF">pipiens_010002</name>
</gene>
<dbReference type="PANTHER" id="PTHR14359:SF6">
    <property type="entry name" value="PHOSPHOPANTOTHENOYLCYSTEINE DECARBOXYLASE"/>
    <property type="match status" value="1"/>
</dbReference>
<protein>
    <recommendedName>
        <fullName evidence="4">Flavoprotein domain-containing protein</fullName>
    </recommendedName>
</protein>
<dbReference type="InterPro" id="IPR009069">
    <property type="entry name" value="Cys_alpha_HP_mot_SF"/>
</dbReference>
<dbReference type="Gene3D" id="3.40.50.1950">
    <property type="entry name" value="Flavin prenyltransferase-like"/>
    <property type="match status" value="1"/>
</dbReference>
<dbReference type="PROSITE" id="PS51808">
    <property type="entry name" value="CHCH"/>
    <property type="match status" value="1"/>
</dbReference>
<feature type="region of interest" description="Disordered" evidence="3">
    <location>
        <begin position="247"/>
        <end position="271"/>
    </location>
</feature>
<dbReference type="AlphaFoldDB" id="A0ABD1DDH1"/>
<feature type="domain" description="Flavoprotein" evidence="4">
    <location>
        <begin position="96"/>
        <end position="232"/>
    </location>
</feature>
<evidence type="ECO:0000259" key="4">
    <source>
        <dbReference type="Pfam" id="PF02441"/>
    </source>
</evidence>
<feature type="compositionally biased region" description="Basic and acidic residues" evidence="3">
    <location>
        <begin position="247"/>
        <end position="260"/>
    </location>
</feature>
<reference evidence="5 6" key="1">
    <citation type="submission" date="2024-05" db="EMBL/GenBank/DDBJ databases">
        <title>Culex pipiens pipiens assembly and annotation.</title>
        <authorList>
            <person name="Alout H."/>
            <person name="Durand T."/>
        </authorList>
    </citation>
    <scope>NUCLEOTIDE SEQUENCE [LARGE SCALE GENOMIC DNA]</scope>
    <source>
        <strain evidence="5">HA-2024</strain>
        <tissue evidence="5">Whole body</tissue>
    </source>
</reference>
<sequence length="271" mass="30075">MRKLFLIPSTGKAPLNFVAMTSMTFGQKKFIPTAPEKGSFPLDHEGQCKKLMLYYMRCLRTNNDDNSACRQECRAYLQCRMDHNLMAKEEFSKLGVATIKLPVLVEKLRATIPNVAIKVIVTGHADHFFSPADIPPDVPVLRDQDEWDSWRTRGDPVLHIELGKWADLFVVAPLDANSLAKMAGGLCDNLLLCTARAWDFGKPFFFAPAMNTRMWDHPVTGQHVQVLRSWGLREIPCVAKTLDVRGHGARGDGRGGHDRGQGGGVFGGDGV</sequence>
<dbReference type="InterPro" id="IPR036551">
    <property type="entry name" value="Flavin_trans-like"/>
</dbReference>
<dbReference type="Pfam" id="PF02441">
    <property type="entry name" value="Flavoprotein"/>
    <property type="match status" value="1"/>
</dbReference>
<organism evidence="5 6">
    <name type="scientific">Culex pipiens pipiens</name>
    <name type="common">Northern house mosquito</name>
    <dbReference type="NCBI Taxonomy" id="38569"/>
    <lineage>
        <taxon>Eukaryota</taxon>
        <taxon>Metazoa</taxon>
        <taxon>Ecdysozoa</taxon>
        <taxon>Arthropoda</taxon>
        <taxon>Hexapoda</taxon>
        <taxon>Insecta</taxon>
        <taxon>Pterygota</taxon>
        <taxon>Neoptera</taxon>
        <taxon>Endopterygota</taxon>
        <taxon>Diptera</taxon>
        <taxon>Nematocera</taxon>
        <taxon>Culicoidea</taxon>
        <taxon>Culicidae</taxon>
        <taxon>Culicinae</taxon>
        <taxon>Culicini</taxon>
        <taxon>Culex</taxon>
        <taxon>Culex</taxon>
    </lineage>
</organism>
<accession>A0ABD1DDH1</accession>
<dbReference type="SUPFAM" id="SSF47072">
    <property type="entry name" value="Cysteine alpha-hairpin motif"/>
    <property type="match status" value="1"/>
</dbReference>
<dbReference type="Proteomes" id="UP001562425">
    <property type="component" value="Unassembled WGS sequence"/>
</dbReference>
<dbReference type="GO" id="GO:0015937">
    <property type="term" value="P:coenzyme A biosynthetic process"/>
    <property type="evidence" value="ECO:0007669"/>
    <property type="project" value="UniProtKB-KW"/>
</dbReference>
<evidence type="ECO:0000313" key="5">
    <source>
        <dbReference type="EMBL" id="KAL1397117.1"/>
    </source>
</evidence>
<evidence type="ECO:0000256" key="3">
    <source>
        <dbReference type="SAM" id="MobiDB-lite"/>
    </source>
</evidence>
<keyword evidence="6" id="KW-1185">Reference proteome</keyword>
<proteinExistence type="inferred from homology"/>
<dbReference type="InterPro" id="IPR003382">
    <property type="entry name" value="Flavoprotein"/>
</dbReference>
<comment type="similarity">
    <text evidence="2">Belongs to the HFCD (homooligomeric flavin containing Cys decarboxylase) superfamily.</text>
</comment>
<dbReference type="PANTHER" id="PTHR14359">
    <property type="entry name" value="HOMO-OLIGOMERIC FLAVIN CONTAINING CYS DECARBOXYLASE FAMILY"/>
    <property type="match status" value="1"/>
</dbReference>
<evidence type="ECO:0000256" key="2">
    <source>
        <dbReference type="ARBA" id="ARBA00038350"/>
    </source>
</evidence>
<evidence type="ECO:0000256" key="1">
    <source>
        <dbReference type="ARBA" id="ARBA00022993"/>
    </source>
</evidence>
<keyword evidence="1" id="KW-0173">Coenzyme A biosynthesis</keyword>
<feature type="compositionally biased region" description="Gly residues" evidence="3">
    <location>
        <begin position="261"/>
        <end position="271"/>
    </location>
</feature>
<name>A0ABD1DDH1_CULPP</name>
<dbReference type="EMBL" id="JBEHCU010006444">
    <property type="protein sequence ID" value="KAL1397117.1"/>
    <property type="molecule type" value="Genomic_DNA"/>
</dbReference>
<comment type="caution">
    <text evidence="5">The sequence shown here is derived from an EMBL/GenBank/DDBJ whole genome shotgun (WGS) entry which is preliminary data.</text>
</comment>
<dbReference type="SUPFAM" id="SSF52507">
    <property type="entry name" value="Homo-oligomeric flavin-containing Cys decarboxylases, HFCD"/>
    <property type="match status" value="1"/>
</dbReference>
<evidence type="ECO:0000313" key="6">
    <source>
        <dbReference type="Proteomes" id="UP001562425"/>
    </source>
</evidence>